<name>A0A1X2J0N9_9FUNG</name>
<sequence length="96" mass="10322">MFDKKKPKTTNTEGQSSDHQSGRTAPSSTEPRRQSVDTGISPTYYHDGDAVTTSCQETSSCSPVYGDANRVFYTHHKSCICMGSGVGCQCSSVCNC</sequence>
<evidence type="ECO:0000256" key="1">
    <source>
        <dbReference type="SAM" id="MobiDB-lite"/>
    </source>
</evidence>
<reference evidence="2 3" key="1">
    <citation type="submission" date="2016-07" db="EMBL/GenBank/DDBJ databases">
        <title>Pervasive Adenine N6-methylation of Active Genes in Fungi.</title>
        <authorList>
            <consortium name="DOE Joint Genome Institute"/>
            <person name="Mondo S.J."/>
            <person name="Dannebaum R.O."/>
            <person name="Kuo R.C."/>
            <person name="Labutti K."/>
            <person name="Haridas S."/>
            <person name="Kuo A."/>
            <person name="Salamov A."/>
            <person name="Ahrendt S.R."/>
            <person name="Lipzen A."/>
            <person name="Sullivan W."/>
            <person name="Andreopoulos W.B."/>
            <person name="Clum A."/>
            <person name="Lindquist E."/>
            <person name="Daum C."/>
            <person name="Ramamoorthy G.K."/>
            <person name="Gryganskyi A."/>
            <person name="Culley D."/>
            <person name="Magnuson J.K."/>
            <person name="James T.Y."/>
            <person name="O'Malley M.A."/>
            <person name="Stajich J.E."/>
            <person name="Spatafora J.W."/>
            <person name="Visel A."/>
            <person name="Grigoriev I.V."/>
        </authorList>
    </citation>
    <scope>NUCLEOTIDE SEQUENCE [LARGE SCALE GENOMIC DNA]</scope>
    <source>
        <strain evidence="2 3">NRRL 1336</strain>
    </source>
</reference>
<dbReference type="Proteomes" id="UP000193560">
    <property type="component" value="Unassembled WGS sequence"/>
</dbReference>
<keyword evidence="3" id="KW-1185">Reference proteome</keyword>
<organism evidence="2 3">
    <name type="scientific">Absidia repens</name>
    <dbReference type="NCBI Taxonomy" id="90262"/>
    <lineage>
        <taxon>Eukaryota</taxon>
        <taxon>Fungi</taxon>
        <taxon>Fungi incertae sedis</taxon>
        <taxon>Mucoromycota</taxon>
        <taxon>Mucoromycotina</taxon>
        <taxon>Mucoromycetes</taxon>
        <taxon>Mucorales</taxon>
        <taxon>Cunninghamellaceae</taxon>
        <taxon>Absidia</taxon>
    </lineage>
</organism>
<dbReference type="EMBL" id="MCGE01000001">
    <property type="protein sequence ID" value="ORZ25396.1"/>
    <property type="molecule type" value="Genomic_DNA"/>
</dbReference>
<feature type="compositionally biased region" description="Polar residues" evidence="1">
    <location>
        <begin position="9"/>
        <end position="29"/>
    </location>
</feature>
<proteinExistence type="predicted"/>
<dbReference type="OrthoDB" id="2328643at2759"/>
<feature type="region of interest" description="Disordered" evidence="1">
    <location>
        <begin position="1"/>
        <end position="45"/>
    </location>
</feature>
<evidence type="ECO:0000313" key="3">
    <source>
        <dbReference type="Proteomes" id="UP000193560"/>
    </source>
</evidence>
<evidence type="ECO:0000313" key="2">
    <source>
        <dbReference type="EMBL" id="ORZ25396.1"/>
    </source>
</evidence>
<comment type="caution">
    <text evidence="2">The sequence shown here is derived from an EMBL/GenBank/DDBJ whole genome shotgun (WGS) entry which is preliminary data.</text>
</comment>
<accession>A0A1X2J0N9</accession>
<gene>
    <name evidence="2" type="ORF">BCR42DRAFT_400067</name>
</gene>
<protein>
    <submittedName>
        <fullName evidence="2">Uncharacterized protein</fullName>
    </submittedName>
</protein>
<dbReference type="AlphaFoldDB" id="A0A1X2J0N9"/>